<accession>A0A915J2D6</accession>
<proteinExistence type="predicted"/>
<feature type="domain" description="Apple" evidence="2">
    <location>
        <begin position="21"/>
        <end position="111"/>
    </location>
</feature>
<feature type="compositionally biased region" description="Acidic residues" evidence="1">
    <location>
        <begin position="114"/>
        <end position="128"/>
    </location>
</feature>
<reference evidence="4" key="1">
    <citation type="submission" date="2022-11" db="UniProtKB">
        <authorList>
            <consortium name="WormBaseParasite"/>
        </authorList>
    </citation>
    <scope>IDENTIFICATION</scope>
</reference>
<evidence type="ECO:0000313" key="3">
    <source>
        <dbReference type="Proteomes" id="UP000887565"/>
    </source>
</evidence>
<dbReference type="PROSITE" id="PS50948">
    <property type="entry name" value="PAN"/>
    <property type="match status" value="1"/>
</dbReference>
<feature type="region of interest" description="Disordered" evidence="1">
    <location>
        <begin position="105"/>
        <end position="134"/>
    </location>
</feature>
<dbReference type="WBParaSite" id="nRc.2.0.1.t20279-RA">
    <property type="protein sequence ID" value="nRc.2.0.1.t20279-RA"/>
    <property type="gene ID" value="nRc.2.0.1.g20279"/>
</dbReference>
<sequence>MKWLIAKYEFQIERVLKELACKWQTTPNRQMDIFTRRKFRAANFCELRASDFDDCRRSCELNGPNCLSVHFCRSCDSGLNCRLMNQRAVRGKNRLQLIAEYGSVDYSEKNCGGGDDDERENDDDDSADDDKKKM</sequence>
<dbReference type="AlphaFoldDB" id="A0A915J2D6"/>
<name>A0A915J2D6_ROMCU</name>
<protein>
    <submittedName>
        <fullName evidence="4">Apple domain-containing protein</fullName>
    </submittedName>
</protein>
<evidence type="ECO:0000259" key="2">
    <source>
        <dbReference type="PROSITE" id="PS50948"/>
    </source>
</evidence>
<evidence type="ECO:0000313" key="4">
    <source>
        <dbReference type="WBParaSite" id="nRc.2.0.1.t20279-RA"/>
    </source>
</evidence>
<evidence type="ECO:0000256" key="1">
    <source>
        <dbReference type="SAM" id="MobiDB-lite"/>
    </source>
</evidence>
<organism evidence="3 4">
    <name type="scientific">Romanomermis culicivorax</name>
    <name type="common">Nematode worm</name>
    <dbReference type="NCBI Taxonomy" id="13658"/>
    <lineage>
        <taxon>Eukaryota</taxon>
        <taxon>Metazoa</taxon>
        <taxon>Ecdysozoa</taxon>
        <taxon>Nematoda</taxon>
        <taxon>Enoplea</taxon>
        <taxon>Dorylaimia</taxon>
        <taxon>Mermithida</taxon>
        <taxon>Mermithoidea</taxon>
        <taxon>Mermithidae</taxon>
        <taxon>Romanomermis</taxon>
    </lineage>
</organism>
<keyword evidence="3" id="KW-1185">Reference proteome</keyword>
<dbReference type="Proteomes" id="UP000887565">
    <property type="component" value="Unplaced"/>
</dbReference>
<dbReference type="InterPro" id="IPR003609">
    <property type="entry name" value="Pan_app"/>
</dbReference>